<sequence length="677" mass="72269">MALAHISFEADSLDCVAFPPALKKSFEQYLAFQQFLADNPHLNNNNGSPASTTAQGAPVATSAPPPALQPPNNHSAPPVLHTYTSSRVPPTPLVAPTSTQQSFLGMSTLAPSASTLNVSHGNQQRRRAPSSSLNTSNSNRTRVRHASDTLPRSGTSTLVVRCARVPAQTPPVLPYRRRPSRGSVEDTLVAGAETPTLNALVLVYPPPEEAGNYRLFQTLHTDFTETLQQDNLVYRYQLPLDSLVNDALRRVVNDMADSPSRYIFPATRRSSAAASALITSVQLLGLVDKGRPSKSLGVHLRIESHTPDMTIATLAFDYNKYGRMSMRDGVFVIRVAVMGRLLSGLRADGCRHTCLGTHISLLFPTDRETMGGDTDGETSGGEDVEDDDEQVVRLLWPAAPVPTSTTFARITSSGTSHTLANGPTPIANGSGSTSSTAASTSTPQPRLALRTISAGPRAPATPPLAPTRPITPATTFALPPTIWDENAGFTPRSNGTYGPDGFTRAIMAAATRGSVTPALRISGTDCDDAANAFGRMIDAAGVVGDYTNILSPDRGAALTQDAAFGPGLEREIVVTLYSRLADSGSFLEPGEGEYLTPRTLFSMDSPIPIPAARLAAFQQLGAVCGLLFVFGHLPPSLSPALFQYIIHEGNFHSLHPSFIGEWYPVKRVLGEQTRMLN</sequence>
<feature type="compositionally biased region" description="Low complexity" evidence="1">
    <location>
        <begin position="429"/>
        <end position="442"/>
    </location>
</feature>
<protein>
    <recommendedName>
        <fullName evidence="4">HECT domain-containing protein</fullName>
    </recommendedName>
</protein>
<feature type="region of interest" description="Disordered" evidence="1">
    <location>
        <begin position="114"/>
        <end position="152"/>
    </location>
</feature>
<proteinExistence type="predicted"/>
<keyword evidence="3" id="KW-1185">Reference proteome</keyword>
<reference evidence="2" key="1">
    <citation type="submission" date="2023-03" db="EMBL/GenBank/DDBJ databases">
        <title>Massive genome expansion in bonnet fungi (Mycena s.s.) driven by repeated elements and novel gene families across ecological guilds.</title>
        <authorList>
            <consortium name="Lawrence Berkeley National Laboratory"/>
            <person name="Harder C.B."/>
            <person name="Miyauchi S."/>
            <person name="Viragh M."/>
            <person name="Kuo A."/>
            <person name="Thoen E."/>
            <person name="Andreopoulos B."/>
            <person name="Lu D."/>
            <person name="Skrede I."/>
            <person name="Drula E."/>
            <person name="Henrissat B."/>
            <person name="Morin E."/>
            <person name="Kohler A."/>
            <person name="Barry K."/>
            <person name="LaButti K."/>
            <person name="Morin E."/>
            <person name="Salamov A."/>
            <person name="Lipzen A."/>
            <person name="Mereny Z."/>
            <person name="Hegedus B."/>
            <person name="Baldrian P."/>
            <person name="Stursova M."/>
            <person name="Weitz H."/>
            <person name="Taylor A."/>
            <person name="Grigoriev I.V."/>
            <person name="Nagy L.G."/>
            <person name="Martin F."/>
            <person name="Kauserud H."/>
        </authorList>
    </citation>
    <scope>NUCLEOTIDE SEQUENCE</scope>
    <source>
        <strain evidence="2">CBHHK182m</strain>
    </source>
</reference>
<evidence type="ECO:0000313" key="3">
    <source>
        <dbReference type="Proteomes" id="UP001215598"/>
    </source>
</evidence>
<feature type="region of interest" description="Disordered" evidence="1">
    <location>
        <begin position="412"/>
        <end position="445"/>
    </location>
</feature>
<dbReference type="AlphaFoldDB" id="A0AAD7I0N7"/>
<evidence type="ECO:0000313" key="2">
    <source>
        <dbReference type="EMBL" id="KAJ7732309.1"/>
    </source>
</evidence>
<feature type="region of interest" description="Disordered" evidence="1">
    <location>
        <begin position="41"/>
        <end position="100"/>
    </location>
</feature>
<accession>A0AAD7I0N7</accession>
<evidence type="ECO:0000256" key="1">
    <source>
        <dbReference type="SAM" id="MobiDB-lite"/>
    </source>
</evidence>
<name>A0AAD7I0N7_9AGAR</name>
<dbReference type="Proteomes" id="UP001215598">
    <property type="component" value="Unassembled WGS sequence"/>
</dbReference>
<dbReference type="EMBL" id="JARKIB010000146">
    <property type="protein sequence ID" value="KAJ7732309.1"/>
    <property type="molecule type" value="Genomic_DNA"/>
</dbReference>
<evidence type="ECO:0008006" key="4">
    <source>
        <dbReference type="Google" id="ProtNLM"/>
    </source>
</evidence>
<feature type="region of interest" description="Disordered" evidence="1">
    <location>
        <begin position="366"/>
        <end position="385"/>
    </location>
</feature>
<feature type="compositionally biased region" description="Acidic residues" evidence="1">
    <location>
        <begin position="374"/>
        <end position="385"/>
    </location>
</feature>
<feature type="compositionally biased region" description="Polar residues" evidence="1">
    <location>
        <begin position="41"/>
        <end position="55"/>
    </location>
</feature>
<feature type="compositionally biased region" description="Low complexity" evidence="1">
    <location>
        <begin position="130"/>
        <end position="140"/>
    </location>
</feature>
<organism evidence="2 3">
    <name type="scientific">Mycena metata</name>
    <dbReference type="NCBI Taxonomy" id="1033252"/>
    <lineage>
        <taxon>Eukaryota</taxon>
        <taxon>Fungi</taxon>
        <taxon>Dikarya</taxon>
        <taxon>Basidiomycota</taxon>
        <taxon>Agaricomycotina</taxon>
        <taxon>Agaricomycetes</taxon>
        <taxon>Agaricomycetidae</taxon>
        <taxon>Agaricales</taxon>
        <taxon>Marasmiineae</taxon>
        <taxon>Mycenaceae</taxon>
        <taxon>Mycena</taxon>
    </lineage>
</organism>
<gene>
    <name evidence="2" type="ORF">B0H16DRAFT_1732872</name>
</gene>
<comment type="caution">
    <text evidence="2">The sequence shown here is derived from an EMBL/GenBank/DDBJ whole genome shotgun (WGS) entry which is preliminary data.</text>
</comment>
<feature type="compositionally biased region" description="Polar residues" evidence="1">
    <location>
        <begin position="412"/>
        <end position="421"/>
    </location>
</feature>